<dbReference type="Proteomes" id="UP000268535">
    <property type="component" value="Unassembled WGS sequence"/>
</dbReference>
<proteinExistence type="inferred from homology"/>
<dbReference type="Proteomes" id="UP000274922">
    <property type="component" value="Unassembled WGS sequence"/>
</dbReference>
<evidence type="ECO:0000256" key="5">
    <source>
        <dbReference type="ARBA" id="ARBA00023054"/>
    </source>
</evidence>
<dbReference type="PANTHER" id="PTHR14649">
    <property type="entry name" value="ZINC FINGER C2HC DOMAIN-CONTAINING PROTEIN 1C"/>
    <property type="match status" value="1"/>
</dbReference>
<sequence>MTSQPPRNRSVGRHGALGYLPPGFHISPRGSTVRVSFDVPIEALTSGNPEIWNRYTQLVPGAPSPPADARSYTHGRSPASVHASYNGVSRDALNGHSSGDGDNAGGAYPAAARPPARPPGRDAPMSHTERLALPKGVKPKHAGFPSSLASGAASPSRSAPITRPAAGPAGARGAPAQGHFDAPALRRKNRSYTDKAASQGAGGFHDASRSPANPSMTAEERRQFEETRQWLEHKMATDPKDIQELMRKTQLQGKTPSPPPHGAPASRAPLASRPSAPAPSQGPSHLPHWSDGSAAGAAGAADDDDTDEEAPVDAARAYAAAHALGLTASSGPSPSGSGSLSDPLSRGDAAPPAAPASASRTRAPTRRKPAWQETWTYEDDATAAPVPGAASRRAAPPARSSAAPPAVAPYEAPSVAAPAVRHSPSRRPPSAAFQAAHGLTHGGGGGSAAYDSGAYESPTAGAPARRSGPGLAPGLAWNGEPLPSDALPEAAGALGDMAPCHVCGRTFAADRLAKHVSICAKTASKAKTRKVKLGKDLRTQGTELAKYQAPAPRASGPKAGVTAKPRAVPAAAAPSEPGAAVPAWKQKHEELVNSLRAAKALQRHLAAGGKASDLAAPPPAVNTGSECRTCGRKFNESALERHQPICEKIANKKVMRTGR</sequence>
<keyword evidence="3 6" id="KW-0863">Zinc-finger</keyword>
<dbReference type="EMBL" id="ML014139">
    <property type="protein sequence ID" value="RKP02622.1"/>
    <property type="molecule type" value="Genomic_DNA"/>
</dbReference>
<feature type="domain" description="C2HC/C3H-type" evidence="8">
    <location>
        <begin position="623"/>
        <end position="652"/>
    </location>
</feature>
<feature type="region of interest" description="Disordered" evidence="7">
    <location>
        <begin position="62"/>
        <end position="224"/>
    </location>
</feature>
<dbReference type="Pfam" id="PF13913">
    <property type="entry name" value="zf-C2HC_2"/>
    <property type="match status" value="2"/>
</dbReference>
<feature type="compositionally biased region" description="Low complexity" evidence="7">
    <location>
        <begin position="145"/>
        <end position="176"/>
    </location>
</feature>
<feature type="compositionally biased region" description="Acidic residues" evidence="7">
    <location>
        <begin position="301"/>
        <end position="311"/>
    </location>
</feature>
<keyword evidence="5" id="KW-0175">Coiled coil</keyword>
<dbReference type="Gene3D" id="3.30.160.60">
    <property type="entry name" value="Classic Zinc Finger"/>
    <property type="match status" value="1"/>
</dbReference>
<evidence type="ECO:0000256" key="2">
    <source>
        <dbReference type="ARBA" id="ARBA00022723"/>
    </source>
</evidence>
<reference evidence="11 12" key="1">
    <citation type="journal article" date="2018" name="Nat. Microbiol.">
        <title>Leveraging single-cell genomics to expand the fungal tree of life.</title>
        <authorList>
            <person name="Ahrendt S.R."/>
            <person name="Quandt C.A."/>
            <person name="Ciobanu D."/>
            <person name="Clum A."/>
            <person name="Salamov A."/>
            <person name="Andreopoulos B."/>
            <person name="Cheng J.F."/>
            <person name="Woyke T."/>
            <person name="Pelin A."/>
            <person name="Henrissat B."/>
            <person name="Reynolds N.K."/>
            <person name="Benny G.L."/>
            <person name="Smith M.E."/>
            <person name="James T.Y."/>
            <person name="Grigoriev I.V."/>
        </authorList>
    </citation>
    <scope>NUCLEOTIDE SEQUENCE [LARGE SCALE GENOMIC DNA]</scope>
    <source>
        <strain evidence="11 12">ATCC 52028</strain>
    </source>
</reference>
<dbReference type="GO" id="GO:0008270">
    <property type="term" value="F:zinc ion binding"/>
    <property type="evidence" value="ECO:0007669"/>
    <property type="project" value="UniProtKB-KW"/>
</dbReference>
<feature type="compositionally biased region" description="Low complexity" evidence="7">
    <location>
        <begin position="383"/>
        <end position="420"/>
    </location>
</feature>
<accession>A0A4P9X073</accession>
<evidence type="ECO:0000313" key="12">
    <source>
        <dbReference type="Proteomes" id="UP000274922"/>
    </source>
</evidence>
<evidence type="ECO:0000313" key="11">
    <source>
        <dbReference type="Proteomes" id="UP000268535"/>
    </source>
</evidence>
<feature type="compositionally biased region" description="Low complexity" evidence="7">
    <location>
        <begin position="105"/>
        <end position="114"/>
    </location>
</feature>
<reference evidence="9" key="3">
    <citation type="submission" date="2018-08" db="EMBL/GenBank/DDBJ databases">
        <title>Leveraging single-cell genomics to expand the Fungal Tree of Life.</title>
        <authorList>
            <consortium name="DOE Joint Genome Institute"/>
            <person name="Ahrendt S.R."/>
            <person name="Quandt C.A."/>
            <person name="Ciobanu D."/>
            <person name="Clum A."/>
            <person name="Salamov A."/>
            <person name="Andreopoulos B."/>
            <person name="Cheng J.-F."/>
            <person name="Woyke T."/>
            <person name="Pelin A."/>
            <person name="Henrissat B."/>
            <person name="Reynolds N."/>
            <person name="Benny G.L."/>
            <person name="Smith M.E."/>
            <person name="James T.Y."/>
            <person name="Grigoriev I.V."/>
        </authorList>
    </citation>
    <scope>NUCLEOTIDE SEQUENCE</scope>
    <source>
        <strain evidence="9">ATCC 52028</strain>
    </source>
</reference>
<evidence type="ECO:0000313" key="10">
    <source>
        <dbReference type="EMBL" id="RKP02622.1"/>
    </source>
</evidence>
<dbReference type="InterPro" id="IPR049899">
    <property type="entry name" value="Znf_C2HC_C3H"/>
</dbReference>
<evidence type="ECO:0000256" key="7">
    <source>
        <dbReference type="SAM" id="MobiDB-lite"/>
    </source>
</evidence>
<evidence type="ECO:0000313" key="9">
    <source>
        <dbReference type="EMBL" id="RKO98028.1"/>
    </source>
</evidence>
<dbReference type="PROSITE" id="PS52027">
    <property type="entry name" value="ZF_C2HC_C3H"/>
    <property type="match status" value="2"/>
</dbReference>
<evidence type="ECO:0000259" key="8">
    <source>
        <dbReference type="PROSITE" id="PS52027"/>
    </source>
</evidence>
<keyword evidence="4" id="KW-0862">Zinc</keyword>
<dbReference type="OrthoDB" id="10255185at2759"/>
<dbReference type="AlphaFoldDB" id="A0A4P9X073"/>
<evidence type="ECO:0000256" key="4">
    <source>
        <dbReference type="ARBA" id="ARBA00022833"/>
    </source>
</evidence>
<comment type="similarity">
    <text evidence="1">Belongs to the ZC2HC1 family.</text>
</comment>
<feature type="compositionally biased region" description="Low complexity" evidence="7">
    <location>
        <begin position="263"/>
        <end position="284"/>
    </location>
</feature>
<feature type="domain" description="C2HC/C3H-type" evidence="8">
    <location>
        <begin position="496"/>
        <end position="525"/>
    </location>
</feature>
<keyword evidence="2" id="KW-0479">Metal-binding</keyword>
<evidence type="ECO:0000256" key="1">
    <source>
        <dbReference type="ARBA" id="ARBA00010843"/>
    </source>
</evidence>
<feature type="compositionally biased region" description="Low complexity" evidence="7">
    <location>
        <begin position="291"/>
        <end position="300"/>
    </location>
</feature>
<feature type="compositionally biased region" description="Low complexity" evidence="7">
    <location>
        <begin position="326"/>
        <end position="362"/>
    </location>
</feature>
<protein>
    <recommendedName>
        <fullName evidence="8">C2HC/C3H-type domain-containing protein</fullName>
    </recommendedName>
</protein>
<dbReference type="InterPro" id="IPR026104">
    <property type="entry name" value="ZNF_C2HC_dom_1C"/>
</dbReference>
<dbReference type="PANTHER" id="PTHR14649:SF1">
    <property type="entry name" value="ZINC FINGER C2HC DOMAIN-CONTAINING PROTEIN 1C"/>
    <property type="match status" value="1"/>
</dbReference>
<gene>
    <name evidence="9" type="ORF">CAUPRSCDRAFT_10353</name>
    <name evidence="10" type="ORF">CXG81DRAFT_17760</name>
</gene>
<reference evidence="10" key="2">
    <citation type="submission" date="2018-04" db="EMBL/GenBank/DDBJ databases">
        <title>Leveraging single-cell genomics to expand the Fungal Tree of Life.</title>
        <authorList>
            <consortium name="DOE Joint Genome Institute"/>
            <person name="Ahrendt S.R."/>
            <person name="Quandt C.A."/>
            <person name="Ciobanu D."/>
            <person name="Clum A."/>
            <person name="Salamov A."/>
            <person name="Andreopoulos B."/>
            <person name="Cheng J.-F."/>
            <person name="Woyke T."/>
            <person name="Pelin A."/>
            <person name="Henrissat B."/>
            <person name="Benny G.L."/>
            <person name="Smith M.E."/>
            <person name="James T.Y."/>
            <person name="Grigoriev I.V."/>
        </authorList>
    </citation>
    <scope>NUCLEOTIDE SEQUENCE</scope>
    <source>
        <strain evidence="10">ATCC 52028</strain>
    </source>
</reference>
<evidence type="ECO:0000256" key="6">
    <source>
        <dbReference type="PROSITE-ProRule" id="PRU01371"/>
    </source>
</evidence>
<feature type="region of interest" description="Disordered" evidence="7">
    <location>
        <begin position="250"/>
        <end position="311"/>
    </location>
</feature>
<keyword evidence="12" id="KW-1185">Reference proteome</keyword>
<dbReference type="EMBL" id="ML009126">
    <property type="protein sequence ID" value="RKO98028.1"/>
    <property type="molecule type" value="Genomic_DNA"/>
</dbReference>
<feature type="region of interest" description="Disordered" evidence="7">
    <location>
        <begin position="326"/>
        <end position="480"/>
    </location>
</feature>
<evidence type="ECO:0000256" key="3">
    <source>
        <dbReference type="ARBA" id="ARBA00022771"/>
    </source>
</evidence>
<organism evidence="9 11">
    <name type="scientific">Caulochytrium protostelioides</name>
    <dbReference type="NCBI Taxonomy" id="1555241"/>
    <lineage>
        <taxon>Eukaryota</taxon>
        <taxon>Fungi</taxon>
        <taxon>Fungi incertae sedis</taxon>
        <taxon>Chytridiomycota</taxon>
        <taxon>Chytridiomycota incertae sedis</taxon>
        <taxon>Chytridiomycetes</taxon>
        <taxon>Caulochytriales</taxon>
        <taxon>Caulochytriaceae</taxon>
        <taxon>Caulochytrium</taxon>
    </lineage>
</organism>
<name>A0A4P9X073_9FUNG</name>